<name>A0A4R4JVZ2_9BACT</name>
<comment type="caution">
    <text evidence="1">The sequence shown here is derived from an EMBL/GenBank/DDBJ whole genome shotgun (WGS) entry which is preliminary data.</text>
</comment>
<dbReference type="EMBL" id="SMJU01000024">
    <property type="protein sequence ID" value="TDB58236.1"/>
    <property type="molecule type" value="Genomic_DNA"/>
</dbReference>
<dbReference type="Proteomes" id="UP000295706">
    <property type="component" value="Unassembled WGS sequence"/>
</dbReference>
<proteinExistence type="predicted"/>
<dbReference type="OrthoDB" id="72299at2"/>
<accession>A0A4R4JVZ2</accession>
<evidence type="ECO:0000313" key="2">
    <source>
        <dbReference type="Proteomes" id="UP000295706"/>
    </source>
</evidence>
<dbReference type="AlphaFoldDB" id="A0A4R4JVZ2"/>
<protein>
    <submittedName>
        <fullName evidence="1">Uncharacterized protein</fullName>
    </submittedName>
</protein>
<organism evidence="1 2">
    <name type="scientific">Arundinibacter roseus</name>
    <dbReference type="NCBI Taxonomy" id="2070510"/>
    <lineage>
        <taxon>Bacteria</taxon>
        <taxon>Pseudomonadati</taxon>
        <taxon>Bacteroidota</taxon>
        <taxon>Cytophagia</taxon>
        <taxon>Cytophagales</taxon>
        <taxon>Spirosomataceae</taxon>
        <taxon>Arundinibacter</taxon>
    </lineage>
</organism>
<keyword evidence="2" id="KW-1185">Reference proteome</keyword>
<sequence>MTTTIQPWKHVLDYGIFTYLLENQHCIKSNEVSRLSKENSDLREKLSSFRINEKKKEEDHILNTLNILRKNNRTISFFYKNGKDWEEKTEFELYKVFNLIAPELMIENSTRRCLDFTGIMLNPQRKRELRSPSPIPTNTMKTILADMMVLDLIKPSDKKHQIKDTNEYWSLTDFGKTVYKMIRQEIMLKKLDEGIDTSSENDTE</sequence>
<reference evidence="1 2" key="1">
    <citation type="submission" date="2019-02" db="EMBL/GenBank/DDBJ databases">
        <title>Arundinibacter roseus gen. nov., sp. nov., a new member of the family Cytophagaceae.</title>
        <authorList>
            <person name="Szuroczki S."/>
            <person name="Khayer B."/>
            <person name="Sproer C."/>
            <person name="Toumi M."/>
            <person name="Szabo A."/>
            <person name="Felfoldi T."/>
            <person name="Schumann P."/>
            <person name="Toth E."/>
        </authorList>
    </citation>
    <scope>NUCLEOTIDE SEQUENCE [LARGE SCALE GENOMIC DNA]</scope>
    <source>
        <strain evidence="1 2">DMA-k-7a</strain>
    </source>
</reference>
<evidence type="ECO:0000313" key="1">
    <source>
        <dbReference type="EMBL" id="TDB58236.1"/>
    </source>
</evidence>
<gene>
    <name evidence="1" type="ORF">EZE20_23250</name>
</gene>